<gene>
    <name evidence="1" type="ORF">E4680_11605</name>
</gene>
<organism evidence="1 2">
    <name type="scientific">Candidatus Macondimonas diazotrophica</name>
    <dbReference type="NCBI Taxonomy" id="2305248"/>
    <lineage>
        <taxon>Bacteria</taxon>
        <taxon>Pseudomonadati</taxon>
        <taxon>Pseudomonadota</taxon>
        <taxon>Gammaproteobacteria</taxon>
        <taxon>Chromatiales</taxon>
        <taxon>Ectothiorhodospiraceae</taxon>
        <taxon>Candidatus Macondimonas</taxon>
    </lineage>
</organism>
<name>A0A4Z0F7V4_9GAMM</name>
<proteinExistence type="predicted"/>
<keyword evidence="2" id="KW-1185">Reference proteome</keyword>
<dbReference type="Gene3D" id="3.60.20.10">
    <property type="entry name" value="Glutamine Phosphoribosylpyrophosphate, subunit 1, domain 1"/>
    <property type="match status" value="1"/>
</dbReference>
<dbReference type="InterPro" id="IPR029055">
    <property type="entry name" value="Ntn_hydrolases_N"/>
</dbReference>
<dbReference type="SUPFAM" id="SSF56235">
    <property type="entry name" value="N-terminal nucleophile aminohydrolases (Ntn hydrolases)"/>
    <property type="match status" value="1"/>
</dbReference>
<sequence>MSTLAYRDGVLACDMQVTGENQTGARTVLKVRRVDEMLFGGTGCPWQVFQYFEWISRGMPEDEIPIMAKIDPDDTYMSEFLWIDQNGVAWHSSNVHLPHFYPSNVEYWASGSGSSFALGAMAAGSDAITAIQMAAKHDIYTGARIAAISLHQASDDPEYFPIAG</sequence>
<dbReference type="EMBL" id="SRIO01000018">
    <property type="protein sequence ID" value="TFZ81621.1"/>
    <property type="molecule type" value="Genomic_DNA"/>
</dbReference>
<reference evidence="1 2" key="1">
    <citation type="journal article" date="2019" name="ISME J.">
        <title>Candidatus Macondimonas diazotrophica, a novel gammaproteobacterial genus dominating crude-oil-contaminated coastal sediments.</title>
        <authorList>
            <person name="Karthikeyan S."/>
            <person name="Konstantinidis K."/>
        </authorList>
    </citation>
    <scope>NUCLEOTIDE SEQUENCE [LARGE SCALE GENOMIC DNA]</scope>
    <source>
        <strain evidence="1 2">KTK01</strain>
    </source>
</reference>
<evidence type="ECO:0000313" key="2">
    <source>
        <dbReference type="Proteomes" id="UP000297890"/>
    </source>
</evidence>
<protein>
    <submittedName>
        <fullName evidence="1">Uncharacterized protein</fullName>
    </submittedName>
</protein>
<accession>A0A4Z0F7V4</accession>
<dbReference type="AlphaFoldDB" id="A0A4Z0F7V4"/>
<evidence type="ECO:0000313" key="1">
    <source>
        <dbReference type="EMBL" id="TFZ81621.1"/>
    </source>
</evidence>
<dbReference type="RefSeq" id="WP_135282586.1">
    <property type="nucleotide sequence ID" value="NZ_SRIO01000018.1"/>
</dbReference>
<dbReference type="Proteomes" id="UP000297890">
    <property type="component" value="Unassembled WGS sequence"/>
</dbReference>
<comment type="caution">
    <text evidence="1">The sequence shown here is derived from an EMBL/GenBank/DDBJ whole genome shotgun (WGS) entry which is preliminary data.</text>
</comment>